<feature type="region of interest" description="Disordered" evidence="1">
    <location>
        <begin position="1"/>
        <end position="49"/>
    </location>
</feature>
<evidence type="ECO:0000256" key="1">
    <source>
        <dbReference type="SAM" id="MobiDB-lite"/>
    </source>
</evidence>
<dbReference type="AlphaFoldDB" id="A0AAX6GBS8"/>
<dbReference type="GO" id="GO:0016874">
    <property type="term" value="F:ligase activity"/>
    <property type="evidence" value="ECO:0007669"/>
    <property type="project" value="UniProtKB-KW"/>
</dbReference>
<dbReference type="EMBL" id="JANAVB010021000">
    <property type="protein sequence ID" value="KAJ6826216.1"/>
    <property type="molecule type" value="Genomic_DNA"/>
</dbReference>
<evidence type="ECO:0000313" key="2">
    <source>
        <dbReference type="EMBL" id="KAJ6826216.1"/>
    </source>
</evidence>
<keyword evidence="3" id="KW-1185">Reference proteome</keyword>
<evidence type="ECO:0000313" key="3">
    <source>
        <dbReference type="Proteomes" id="UP001140949"/>
    </source>
</evidence>
<feature type="compositionally biased region" description="Polar residues" evidence="1">
    <location>
        <begin position="26"/>
        <end position="49"/>
    </location>
</feature>
<dbReference type="Proteomes" id="UP001140949">
    <property type="component" value="Unassembled WGS sequence"/>
</dbReference>
<name>A0AAX6GBS8_IRIPA</name>
<proteinExistence type="predicted"/>
<keyword evidence="2" id="KW-0436">Ligase</keyword>
<gene>
    <name evidence="2" type="ORF">M6B38_372375</name>
</gene>
<organism evidence="2 3">
    <name type="scientific">Iris pallida</name>
    <name type="common">Sweet iris</name>
    <dbReference type="NCBI Taxonomy" id="29817"/>
    <lineage>
        <taxon>Eukaryota</taxon>
        <taxon>Viridiplantae</taxon>
        <taxon>Streptophyta</taxon>
        <taxon>Embryophyta</taxon>
        <taxon>Tracheophyta</taxon>
        <taxon>Spermatophyta</taxon>
        <taxon>Magnoliopsida</taxon>
        <taxon>Liliopsida</taxon>
        <taxon>Asparagales</taxon>
        <taxon>Iridaceae</taxon>
        <taxon>Iridoideae</taxon>
        <taxon>Irideae</taxon>
        <taxon>Iris</taxon>
    </lineage>
</organism>
<reference evidence="2" key="2">
    <citation type="submission" date="2023-04" db="EMBL/GenBank/DDBJ databases">
        <authorList>
            <person name="Bruccoleri R.E."/>
            <person name="Oakeley E.J."/>
            <person name="Faust A.-M."/>
            <person name="Dessus-Babus S."/>
            <person name="Altorfer M."/>
            <person name="Burckhardt D."/>
            <person name="Oertli M."/>
            <person name="Naumann U."/>
            <person name="Petersen F."/>
            <person name="Wong J."/>
        </authorList>
    </citation>
    <scope>NUCLEOTIDE SEQUENCE</scope>
    <source>
        <strain evidence="2">GSM-AAB239-AS_SAM_17_03QT</strain>
        <tissue evidence="2">Leaf</tissue>
    </source>
</reference>
<protein>
    <submittedName>
        <fullName evidence="2">DNA ligase 6</fullName>
    </submittedName>
</protein>
<reference evidence="2" key="1">
    <citation type="journal article" date="2023" name="GigaByte">
        <title>Genome assembly of the bearded iris, Iris pallida Lam.</title>
        <authorList>
            <person name="Bruccoleri R.E."/>
            <person name="Oakeley E.J."/>
            <person name="Faust A.M.E."/>
            <person name="Altorfer M."/>
            <person name="Dessus-Babus S."/>
            <person name="Burckhardt D."/>
            <person name="Oertli M."/>
            <person name="Naumann U."/>
            <person name="Petersen F."/>
            <person name="Wong J."/>
        </authorList>
    </citation>
    <scope>NUCLEOTIDE SEQUENCE</scope>
    <source>
        <strain evidence="2">GSM-AAB239-AS_SAM_17_03QT</strain>
    </source>
</reference>
<accession>A0AAX6GBS8</accession>
<feature type="compositionally biased region" description="Low complexity" evidence="1">
    <location>
        <begin position="1"/>
        <end position="25"/>
    </location>
</feature>
<comment type="caution">
    <text evidence="2">The sequence shown here is derived from an EMBL/GenBank/DDBJ whole genome shotgun (WGS) entry which is preliminary data.</text>
</comment>
<sequence>MSPSRSTAARSPPSTPTTAPARSSSCSGSPCWTKVSRGTSTPGTSDSII</sequence>